<dbReference type="InterPro" id="IPR057667">
    <property type="entry name" value="HTH_SB"/>
</dbReference>
<protein>
    <recommendedName>
        <fullName evidence="1">Sleeping Beauty transposase HTH domain-containing protein</fullName>
    </recommendedName>
</protein>
<reference evidence="2" key="1">
    <citation type="submission" date="2020-06" db="EMBL/GenBank/DDBJ databases">
        <authorList>
            <consortium name="Wellcome Sanger Institute Data Sharing"/>
        </authorList>
    </citation>
    <scope>NUCLEOTIDE SEQUENCE [LARGE SCALE GENOMIC DNA]</scope>
</reference>
<accession>A0A8C5EDR3</accession>
<dbReference type="Proteomes" id="UP000694680">
    <property type="component" value="Chromosome 6"/>
</dbReference>
<evidence type="ECO:0000313" key="3">
    <source>
        <dbReference type="Proteomes" id="UP000694680"/>
    </source>
</evidence>
<dbReference type="Pfam" id="PF25787">
    <property type="entry name" value="HTH_SB"/>
    <property type="match status" value="1"/>
</dbReference>
<dbReference type="InterPro" id="IPR036388">
    <property type="entry name" value="WH-like_DNA-bd_sf"/>
</dbReference>
<keyword evidence="3" id="KW-1185">Reference proteome</keyword>
<reference evidence="2" key="2">
    <citation type="submission" date="2025-08" db="UniProtKB">
        <authorList>
            <consortium name="Ensembl"/>
        </authorList>
    </citation>
    <scope>IDENTIFICATION</scope>
</reference>
<evidence type="ECO:0000259" key="1">
    <source>
        <dbReference type="Pfam" id="PF25787"/>
    </source>
</evidence>
<feature type="domain" description="Sleeping Beauty transposase HTH" evidence="1">
    <location>
        <begin position="1"/>
        <end position="52"/>
    </location>
</feature>
<name>A0A8C5EDR3_GOUWI</name>
<dbReference type="Gene3D" id="1.10.10.10">
    <property type="entry name" value="Winged helix-like DNA-binding domain superfamily/Winged helix DNA-binding domain"/>
    <property type="match status" value="1"/>
</dbReference>
<organism evidence="2 3">
    <name type="scientific">Gouania willdenowi</name>
    <name type="common">Blunt-snouted clingfish</name>
    <name type="synonym">Lepadogaster willdenowi</name>
    <dbReference type="NCBI Taxonomy" id="441366"/>
    <lineage>
        <taxon>Eukaryota</taxon>
        <taxon>Metazoa</taxon>
        <taxon>Chordata</taxon>
        <taxon>Craniata</taxon>
        <taxon>Vertebrata</taxon>
        <taxon>Euteleostomi</taxon>
        <taxon>Actinopterygii</taxon>
        <taxon>Neopterygii</taxon>
        <taxon>Teleostei</taxon>
        <taxon>Neoteleostei</taxon>
        <taxon>Acanthomorphata</taxon>
        <taxon>Ovalentaria</taxon>
        <taxon>Blenniimorphae</taxon>
        <taxon>Blenniiformes</taxon>
        <taxon>Gobiesocoidei</taxon>
        <taxon>Gobiesocidae</taxon>
        <taxon>Gobiesocinae</taxon>
        <taxon>Gouania</taxon>
    </lineage>
</organism>
<dbReference type="AlphaFoldDB" id="A0A8C5EDR3"/>
<sequence>MVKSREWSKKSREQLISLHKQRHGYKKIEKMLNISRDTTGNIICKFKAEFTVETLPGRGRKKMLLATAVRCLKRKVRKIPR</sequence>
<dbReference type="Ensembl" id="ENSGWIT00000022123.1">
    <property type="protein sequence ID" value="ENSGWIP00000020123.1"/>
    <property type="gene ID" value="ENSGWIG00000010933.1"/>
</dbReference>
<reference evidence="2" key="3">
    <citation type="submission" date="2025-09" db="UniProtKB">
        <authorList>
            <consortium name="Ensembl"/>
        </authorList>
    </citation>
    <scope>IDENTIFICATION</scope>
</reference>
<proteinExistence type="predicted"/>
<evidence type="ECO:0000313" key="2">
    <source>
        <dbReference type="Ensembl" id="ENSGWIP00000020123.1"/>
    </source>
</evidence>